<organism evidence="7">
    <name type="scientific">Siphoviridae sp. ctgaY24</name>
    <dbReference type="NCBI Taxonomy" id="2827911"/>
    <lineage>
        <taxon>Viruses</taxon>
        <taxon>Duplodnaviria</taxon>
        <taxon>Heunggongvirae</taxon>
        <taxon>Uroviricota</taxon>
        <taxon>Caudoviricetes</taxon>
    </lineage>
</organism>
<dbReference type="InterPro" id="IPR038570">
    <property type="entry name" value="HicA_sf"/>
</dbReference>
<evidence type="ECO:0000313" key="7">
    <source>
        <dbReference type="EMBL" id="DAF48043.1"/>
    </source>
</evidence>
<dbReference type="GO" id="GO:0004519">
    <property type="term" value="F:endonuclease activity"/>
    <property type="evidence" value="ECO:0007669"/>
    <property type="project" value="UniProtKB-KW"/>
</dbReference>
<sequence>MNINKFKRLLVERGFSYSRRGKGSHEIWVNENGESFSFPSTRKEVYIGIVWNFRRNYCRC</sequence>
<dbReference type="InterPro" id="IPR012933">
    <property type="entry name" value="HicA_mRNA_interferase"/>
</dbReference>
<evidence type="ECO:0000256" key="5">
    <source>
        <dbReference type="ARBA" id="ARBA00022884"/>
    </source>
</evidence>
<keyword evidence="6" id="KW-0346">Stress response</keyword>
<name>A0A8S5SB47_9CAUD</name>
<evidence type="ECO:0000256" key="1">
    <source>
        <dbReference type="ARBA" id="ARBA00022649"/>
    </source>
</evidence>
<dbReference type="GO" id="GO:0016787">
    <property type="term" value="F:hydrolase activity"/>
    <property type="evidence" value="ECO:0007669"/>
    <property type="project" value="UniProtKB-KW"/>
</dbReference>
<evidence type="ECO:0000256" key="2">
    <source>
        <dbReference type="ARBA" id="ARBA00022722"/>
    </source>
</evidence>
<keyword evidence="3" id="KW-0255">Endonuclease</keyword>
<accession>A0A8S5SB47</accession>
<keyword evidence="4" id="KW-0378">Hydrolase</keyword>
<evidence type="ECO:0000256" key="6">
    <source>
        <dbReference type="ARBA" id="ARBA00023016"/>
    </source>
</evidence>
<evidence type="ECO:0000256" key="3">
    <source>
        <dbReference type="ARBA" id="ARBA00022759"/>
    </source>
</evidence>
<reference evidence="7" key="1">
    <citation type="journal article" date="2021" name="Proc. Natl. Acad. Sci. U.S.A.">
        <title>A Catalog of Tens of Thousands of Viruses from Human Metagenomes Reveals Hidden Associations with Chronic Diseases.</title>
        <authorList>
            <person name="Tisza M.J."/>
            <person name="Buck C.B."/>
        </authorList>
    </citation>
    <scope>NUCLEOTIDE SEQUENCE</scope>
    <source>
        <strain evidence="7">CtgaY24</strain>
    </source>
</reference>
<keyword evidence="5" id="KW-0694">RNA-binding</keyword>
<keyword evidence="1" id="KW-1277">Toxin-antitoxin system</keyword>
<dbReference type="Pfam" id="PF07927">
    <property type="entry name" value="HicA_toxin"/>
    <property type="match status" value="1"/>
</dbReference>
<dbReference type="Gene3D" id="3.30.920.30">
    <property type="entry name" value="Hypothetical protein"/>
    <property type="match status" value="1"/>
</dbReference>
<proteinExistence type="predicted"/>
<dbReference type="SUPFAM" id="SSF54786">
    <property type="entry name" value="YcfA/nrd intein domain"/>
    <property type="match status" value="1"/>
</dbReference>
<evidence type="ECO:0000256" key="4">
    <source>
        <dbReference type="ARBA" id="ARBA00022801"/>
    </source>
</evidence>
<protein>
    <submittedName>
        <fullName evidence="7">HICA protein</fullName>
    </submittedName>
</protein>
<dbReference type="GO" id="GO:0003729">
    <property type="term" value="F:mRNA binding"/>
    <property type="evidence" value="ECO:0007669"/>
    <property type="project" value="InterPro"/>
</dbReference>
<keyword evidence="2" id="KW-0540">Nuclease</keyword>
<dbReference type="EMBL" id="BK032562">
    <property type="protein sequence ID" value="DAF48043.1"/>
    <property type="molecule type" value="Genomic_DNA"/>
</dbReference>